<dbReference type="Pfam" id="PF11104">
    <property type="entry name" value="PilM_2"/>
    <property type="match status" value="1"/>
</dbReference>
<dbReference type="AlphaFoldDB" id="A0A1F5GB94"/>
<dbReference type="InterPro" id="IPR050696">
    <property type="entry name" value="FtsA/MreB"/>
</dbReference>
<name>A0A1F5GB94_9BACT</name>
<accession>A0A1F5GB94</accession>
<gene>
    <name evidence="2" type="ORF">A2693_04465</name>
</gene>
<dbReference type="NCBIfam" id="TIGR01175">
    <property type="entry name" value="pilM"/>
    <property type="match status" value="1"/>
</dbReference>
<dbReference type="PANTHER" id="PTHR32432:SF3">
    <property type="entry name" value="ETHANOLAMINE UTILIZATION PROTEIN EUTJ"/>
    <property type="match status" value="1"/>
</dbReference>
<dbReference type="SUPFAM" id="SSF53067">
    <property type="entry name" value="Actin-like ATPase domain"/>
    <property type="match status" value="2"/>
</dbReference>
<dbReference type="InterPro" id="IPR003494">
    <property type="entry name" value="SHS2_FtsA"/>
</dbReference>
<dbReference type="Proteomes" id="UP000178577">
    <property type="component" value="Unassembled WGS sequence"/>
</dbReference>
<dbReference type="GO" id="GO:0051301">
    <property type="term" value="P:cell division"/>
    <property type="evidence" value="ECO:0007669"/>
    <property type="project" value="InterPro"/>
</dbReference>
<dbReference type="Gene3D" id="3.30.420.40">
    <property type="match status" value="2"/>
</dbReference>
<dbReference type="CDD" id="cd24049">
    <property type="entry name" value="ASKHA_NBD_PilM"/>
    <property type="match status" value="1"/>
</dbReference>
<dbReference type="EMBL" id="MFAY01000018">
    <property type="protein sequence ID" value="OGD89109.1"/>
    <property type="molecule type" value="Genomic_DNA"/>
</dbReference>
<dbReference type="InterPro" id="IPR043129">
    <property type="entry name" value="ATPase_NBD"/>
</dbReference>
<feature type="domain" description="SHS2" evidence="1">
    <location>
        <begin position="5"/>
        <end position="171"/>
    </location>
</feature>
<proteinExistence type="predicted"/>
<evidence type="ECO:0000259" key="1">
    <source>
        <dbReference type="SMART" id="SM00842"/>
    </source>
</evidence>
<comment type="caution">
    <text evidence="2">The sequence shown here is derived from an EMBL/GenBank/DDBJ whole genome shotgun (WGS) entry which is preliminary data.</text>
</comment>
<dbReference type="SMART" id="SM00842">
    <property type="entry name" value="FtsA"/>
    <property type="match status" value="1"/>
</dbReference>
<dbReference type="PIRSF" id="PIRSF019169">
    <property type="entry name" value="PilM"/>
    <property type="match status" value="1"/>
</dbReference>
<evidence type="ECO:0000313" key="2">
    <source>
        <dbReference type="EMBL" id="OGD89109.1"/>
    </source>
</evidence>
<evidence type="ECO:0000313" key="3">
    <source>
        <dbReference type="Proteomes" id="UP000178577"/>
    </source>
</evidence>
<organism evidence="2 3">
    <name type="scientific">Candidatus Curtissbacteria bacterium RIFCSPHIGHO2_01_FULL_40_12</name>
    <dbReference type="NCBI Taxonomy" id="1797710"/>
    <lineage>
        <taxon>Bacteria</taxon>
        <taxon>Candidatus Curtissiibacteriota</taxon>
    </lineage>
</organism>
<dbReference type="InterPro" id="IPR005883">
    <property type="entry name" value="PilM"/>
</dbReference>
<reference evidence="2 3" key="1">
    <citation type="journal article" date="2016" name="Nat. Commun.">
        <title>Thousands of microbial genomes shed light on interconnected biogeochemical processes in an aquifer system.</title>
        <authorList>
            <person name="Anantharaman K."/>
            <person name="Brown C.T."/>
            <person name="Hug L.A."/>
            <person name="Sharon I."/>
            <person name="Castelle C.J."/>
            <person name="Probst A.J."/>
            <person name="Thomas B.C."/>
            <person name="Singh A."/>
            <person name="Wilkins M.J."/>
            <person name="Karaoz U."/>
            <person name="Brodie E.L."/>
            <person name="Williams K.H."/>
            <person name="Hubbard S.S."/>
            <person name="Banfield J.F."/>
        </authorList>
    </citation>
    <scope>NUCLEOTIDE SEQUENCE [LARGE SCALE GENOMIC DNA]</scope>
</reference>
<protein>
    <recommendedName>
        <fullName evidence="1">SHS2 domain-containing protein</fullName>
    </recommendedName>
</protein>
<sequence>MSAQVFGLDIGRSFIKVVQVKIVGGKKYLEAAASIQTPSGGIMNESPIELKKLSDGIKLCVDNARISTDRCAVSLIESQVVSHLIQMPNLTDKELAAAINWEAEQYIPLPVKDVNLQYKVILRPTDSSAPMDILLIAAPKRVINKYLKIVKDAGFAVEALETESAALARALIKKDDPVTILVSLGAVSTELVVVKEANVLFTRSIATGGINLTKAVMAEFNLPQNQAEEYKHTYGILEDKLSGKVAQVLKPILEILVSEILKAFEFSKTHVKDSSIGRLVLCGGGAFLPGLSQFLTERTSMEVSLGDAWADFEKEGLLLKMPGQGIVFSVACGLALRS</sequence>
<dbReference type="PANTHER" id="PTHR32432">
    <property type="entry name" value="CELL DIVISION PROTEIN FTSA-RELATED"/>
    <property type="match status" value="1"/>
</dbReference>
<dbReference type="Gene3D" id="3.30.1490.300">
    <property type="match status" value="1"/>
</dbReference>